<evidence type="ECO:0000313" key="2">
    <source>
        <dbReference type="Proteomes" id="UP001354971"/>
    </source>
</evidence>
<proteinExistence type="predicted"/>
<dbReference type="RefSeq" id="WP_330199285.1">
    <property type="nucleotide sequence ID" value="NZ_JAZDRP010000005.1"/>
</dbReference>
<dbReference type="InterPro" id="IPR045502">
    <property type="entry name" value="DUF6489"/>
</dbReference>
<name>A0ABU7LRS9_9PROT</name>
<dbReference type="Pfam" id="PF20099">
    <property type="entry name" value="DUF6489"/>
    <property type="match status" value="1"/>
</dbReference>
<protein>
    <submittedName>
        <fullName evidence="1">DUF6489 family protein</fullName>
    </submittedName>
</protein>
<sequence length="78" mass="8980">MKVKIDIDCTPEEARSFFGLPDVTPVNEMMVSEMTRRMQENMSSLDPDVLMRNWMSFGGQMQDQFMNLMRQAGPASKD</sequence>
<reference evidence="1 2" key="1">
    <citation type="submission" date="2024-01" db="EMBL/GenBank/DDBJ databases">
        <title>Hyphobacterium bacterium isolated from marine sediment.</title>
        <authorList>
            <person name="Zhao S."/>
        </authorList>
    </citation>
    <scope>NUCLEOTIDE SEQUENCE [LARGE SCALE GENOMIC DNA]</scope>
    <source>
        <strain evidence="2">HN65</strain>
    </source>
</reference>
<keyword evidence="2" id="KW-1185">Reference proteome</keyword>
<accession>A0ABU7LRS9</accession>
<organism evidence="1 2">
    <name type="scientific">Hyphobacterium lacteum</name>
    <dbReference type="NCBI Taxonomy" id="3116575"/>
    <lineage>
        <taxon>Bacteria</taxon>
        <taxon>Pseudomonadati</taxon>
        <taxon>Pseudomonadota</taxon>
        <taxon>Alphaproteobacteria</taxon>
        <taxon>Maricaulales</taxon>
        <taxon>Maricaulaceae</taxon>
        <taxon>Hyphobacterium</taxon>
    </lineage>
</organism>
<evidence type="ECO:0000313" key="1">
    <source>
        <dbReference type="EMBL" id="MEE2526622.1"/>
    </source>
</evidence>
<dbReference type="EMBL" id="JAZDRP010000005">
    <property type="protein sequence ID" value="MEE2526622.1"/>
    <property type="molecule type" value="Genomic_DNA"/>
</dbReference>
<comment type="caution">
    <text evidence="1">The sequence shown here is derived from an EMBL/GenBank/DDBJ whole genome shotgun (WGS) entry which is preliminary data.</text>
</comment>
<gene>
    <name evidence="1" type="ORF">V0U79_09605</name>
</gene>
<dbReference type="Proteomes" id="UP001354971">
    <property type="component" value="Unassembled WGS sequence"/>
</dbReference>